<accession>A0A242ART1</accession>
<evidence type="ECO:0000313" key="1">
    <source>
        <dbReference type="EMBL" id="OTN83634.1"/>
    </source>
</evidence>
<organism evidence="1 2">
    <name type="scientific">Enterococcus faecium</name>
    <name type="common">Streptococcus faecium</name>
    <dbReference type="NCBI Taxonomy" id="1352"/>
    <lineage>
        <taxon>Bacteria</taxon>
        <taxon>Bacillati</taxon>
        <taxon>Bacillota</taxon>
        <taxon>Bacilli</taxon>
        <taxon>Lactobacillales</taxon>
        <taxon>Enterococcaceae</taxon>
        <taxon>Enterococcus</taxon>
    </lineage>
</organism>
<reference evidence="1 2" key="1">
    <citation type="submission" date="2017-05" db="EMBL/GenBank/DDBJ databases">
        <title>The Genome Sequence of Enterococcus faecium 7H8_DIV0219.</title>
        <authorList>
            <consortium name="The Broad Institute Genomics Platform"/>
            <consortium name="The Broad Institute Genomic Center for Infectious Diseases"/>
            <person name="Earl A."/>
            <person name="Manson A."/>
            <person name="Schwartman J."/>
            <person name="Gilmore M."/>
            <person name="Abouelleil A."/>
            <person name="Cao P."/>
            <person name="Chapman S."/>
            <person name="Cusick C."/>
            <person name="Shea T."/>
            <person name="Young S."/>
            <person name="Neafsey D."/>
            <person name="Nusbaum C."/>
            <person name="Birren B."/>
        </authorList>
    </citation>
    <scope>NUCLEOTIDE SEQUENCE [LARGE SCALE GENOMIC DNA]</scope>
    <source>
        <strain evidence="1 2">7H8_DIV0219</strain>
    </source>
</reference>
<protein>
    <submittedName>
        <fullName evidence="1">Uncharacterized protein</fullName>
    </submittedName>
</protein>
<evidence type="ECO:0000313" key="2">
    <source>
        <dbReference type="Proteomes" id="UP000194885"/>
    </source>
</evidence>
<sequence length="49" mass="6034">MSQNYYDEFVKFIETKKAKTVSSEWLDYFENINKYGAYYTMKKEDNENE</sequence>
<dbReference type="EMBL" id="NGKW01000028">
    <property type="protein sequence ID" value="OTN83634.1"/>
    <property type="molecule type" value="Genomic_DNA"/>
</dbReference>
<comment type="caution">
    <text evidence="1">The sequence shown here is derived from an EMBL/GenBank/DDBJ whole genome shotgun (WGS) entry which is preliminary data.</text>
</comment>
<name>A0A242ART1_ENTFC</name>
<proteinExistence type="predicted"/>
<dbReference type="RefSeq" id="WP_179189932.1">
    <property type="nucleotide sequence ID" value="NZ_NGKW01000028.1"/>
</dbReference>
<gene>
    <name evidence="1" type="ORF">A5810_003136</name>
</gene>
<dbReference type="Proteomes" id="UP000194885">
    <property type="component" value="Unassembled WGS sequence"/>
</dbReference>
<dbReference type="AlphaFoldDB" id="A0A242ART1"/>